<evidence type="ECO:0000313" key="1">
    <source>
        <dbReference type="EMBL" id="KAJ02863.1"/>
    </source>
</evidence>
<accession>A0A061ST83</accession>
<reference evidence="1 2" key="1">
    <citation type="journal article" date="2014" name="Genome Announc.">
        <title>Draft Genome Sequences of Two Isolates of the Roseobacter Group, Sulfitobacter sp. Strains 3SOLIMAR09 and 1FIGIMAR09, from Harbors of Mallorca Island (Mediterranean Sea).</title>
        <authorList>
            <person name="Mas-Llado M."/>
            <person name="Pina-Villalonga J.M."/>
            <person name="Brunet-Galmes I."/>
            <person name="Nogales B."/>
            <person name="Bosch R."/>
        </authorList>
    </citation>
    <scope>NUCLEOTIDE SEQUENCE [LARGE SCALE GENOMIC DNA]</scope>
    <source>
        <strain evidence="1 2">1FIGIMAR09</strain>
    </source>
</reference>
<protein>
    <submittedName>
        <fullName evidence="1">5-carboxymethyl-2-hydroxymuconate isomerase</fullName>
    </submittedName>
</protein>
<evidence type="ECO:0000313" key="2">
    <source>
        <dbReference type="Proteomes" id="UP000027337"/>
    </source>
</evidence>
<dbReference type="eggNOG" id="COG3232">
    <property type="taxonomic scope" value="Bacteria"/>
</dbReference>
<sequence length="129" mass="14001">MPHFHIDYSANLETVLDIAQLCEVIRAAAAEIETVPMAGIRVRAMRADHVAIADGAAKHGYIDLSVRLRAGRTEAVKQDAIKRVFAALKDFAAPAMATHSIALSAEIRDIDADLSPKFGNIRDHLEDNA</sequence>
<organism evidence="1 2">
    <name type="scientific">Sulfitobacter mediterraneus</name>
    <dbReference type="NCBI Taxonomy" id="83219"/>
    <lineage>
        <taxon>Bacteria</taxon>
        <taxon>Pseudomonadati</taxon>
        <taxon>Pseudomonadota</taxon>
        <taxon>Alphaproteobacteria</taxon>
        <taxon>Rhodobacterales</taxon>
        <taxon>Roseobacteraceae</taxon>
        <taxon>Sulfitobacter</taxon>
    </lineage>
</organism>
<gene>
    <name evidence="1" type="ORF">PM02_12300</name>
</gene>
<dbReference type="RefSeq" id="WP_037908779.1">
    <property type="nucleotide sequence ID" value="NZ_JEMU01000009.1"/>
</dbReference>
<dbReference type="InterPro" id="IPR004220">
    <property type="entry name" value="5-COMe_2-OHmuconate_Isoase"/>
</dbReference>
<dbReference type="InterPro" id="IPR014347">
    <property type="entry name" value="Tautomerase/MIF_sf"/>
</dbReference>
<dbReference type="AlphaFoldDB" id="A0A061ST83"/>
<keyword evidence="1" id="KW-0413">Isomerase</keyword>
<comment type="caution">
    <text evidence="1">The sequence shown here is derived from an EMBL/GenBank/DDBJ whole genome shotgun (WGS) entry which is preliminary data.</text>
</comment>
<dbReference type="Proteomes" id="UP000027337">
    <property type="component" value="Unassembled WGS sequence"/>
</dbReference>
<dbReference type="SUPFAM" id="SSF55331">
    <property type="entry name" value="Tautomerase/MIF"/>
    <property type="match status" value="1"/>
</dbReference>
<dbReference type="STRING" id="83219.PM02_12300"/>
<keyword evidence="2" id="KW-1185">Reference proteome</keyword>
<name>A0A061ST83_9RHOB</name>
<dbReference type="PANTHER" id="PTHR37950:SF1">
    <property type="entry name" value="4-HYDROXYPHENYLACETATE CATABOLISM PROTEIN"/>
    <property type="match status" value="1"/>
</dbReference>
<dbReference type="Gene3D" id="3.30.429.10">
    <property type="entry name" value="Macrophage Migration Inhibitory Factor"/>
    <property type="match status" value="1"/>
</dbReference>
<dbReference type="GO" id="GO:0008704">
    <property type="term" value="F:5-carboxymethyl-2-hydroxymuconate delta-isomerase activity"/>
    <property type="evidence" value="ECO:0007669"/>
    <property type="project" value="InterPro"/>
</dbReference>
<dbReference type="PANTHER" id="PTHR37950">
    <property type="entry name" value="4-HYDROXYPHENYLACETATE CATABOLISM PROTEIN"/>
    <property type="match status" value="1"/>
</dbReference>
<dbReference type="CDD" id="cd00580">
    <property type="entry name" value="CHMI"/>
    <property type="match status" value="1"/>
</dbReference>
<dbReference type="EMBL" id="JEMU01000009">
    <property type="protein sequence ID" value="KAJ02863.1"/>
    <property type="molecule type" value="Genomic_DNA"/>
</dbReference>
<proteinExistence type="predicted"/>
<dbReference type="Pfam" id="PF02962">
    <property type="entry name" value="CHMI"/>
    <property type="match status" value="1"/>
</dbReference>